<dbReference type="Proteomes" id="UP001148838">
    <property type="component" value="Unassembled WGS sequence"/>
</dbReference>
<organism evidence="1 2">
    <name type="scientific">Periplaneta americana</name>
    <name type="common">American cockroach</name>
    <name type="synonym">Blatta americana</name>
    <dbReference type="NCBI Taxonomy" id="6978"/>
    <lineage>
        <taxon>Eukaryota</taxon>
        <taxon>Metazoa</taxon>
        <taxon>Ecdysozoa</taxon>
        <taxon>Arthropoda</taxon>
        <taxon>Hexapoda</taxon>
        <taxon>Insecta</taxon>
        <taxon>Pterygota</taxon>
        <taxon>Neoptera</taxon>
        <taxon>Polyneoptera</taxon>
        <taxon>Dictyoptera</taxon>
        <taxon>Blattodea</taxon>
        <taxon>Blattoidea</taxon>
        <taxon>Blattidae</taxon>
        <taxon>Blattinae</taxon>
        <taxon>Periplaneta</taxon>
    </lineage>
</organism>
<dbReference type="EMBL" id="JAJSOF020000021">
    <property type="protein sequence ID" value="KAJ4437555.1"/>
    <property type="molecule type" value="Genomic_DNA"/>
</dbReference>
<evidence type="ECO:0000313" key="2">
    <source>
        <dbReference type="Proteomes" id="UP001148838"/>
    </source>
</evidence>
<gene>
    <name evidence="1" type="ORF">ANN_17700</name>
</gene>
<sequence>MHHVTPDMKQALEKCIVCISQEIPNSFIRKERSDRAKQLLELKSKHDEKKTTTMGSDVIRNKIIEVPICIIASMFGSTYICDNLFSQMNLVKTKQRSGISNEHLVEQLTIAMSDIMPNCENLALNDDDNE</sequence>
<name>A0ABQ8SUZ6_PERAM</name>
<accession>A0ABQ8SUZ6</accession>
<reference evidence="1 2" key="1">
    <citation type="journal article" date="2022" name="Allergy">
        <title>Genome assembly and annotation of Periplaneta americana reveal a comprehensive cockroach allergen profile.</title>
        <authorList>
            <person name="Wang L."/>
            <person name="Xiong Q."/>
            <person name="Saelim N."/>
            <person name="Wang L."/>
            <person name="Nong W."/>
            <person name="Wan A.T."/>
            <person name="Shi M."/>
            <person name="Liu X."/>
            <person name="Cao Q."/>
            <person name="Hui J.H.L."/>
            <person name="Sookrung N."/>
            <person name="Leung T.F."/>
            <person name="Tungtrongchitr A."/>
            <person name="Tsui S.K.W."/>
        </authorList>
    </citation>
    <scope>NUCLEOTIDE SEQUENCE [LARGE SCALE GENOMIC DNA]</scope>
    <source>
        <strain evidence="1">PWHHKU_190912</strain>
    </source>
</reference>
<keyword evidence="2" id="KW-1185">Reference proteome</keyword>
<protein>
    <submittedName>
        <fullName evidence="1">Uncharacterized protein</fullName>
    </submittedName>
</protein>
<comment type="caution">
    <text evidence="1">The sequence shown here is derived from an EMBL/GenBank/DDBJ whole genome shotgun (WGS) entry which is preliminary data.</text>
</comment>
<dbReference type="PANTHER" id="PTHR45913">
    <property type="entry name" value="EPM2A-INTERACTING PROTEIN 1"/>
    <property type="match status" value="1"/>
</dbReference>
<dbReference type="PANTHER" id="PTHR45913:SF5">
    <property type="entry name" value="GENERAL TRANSCRIPTION FACTOR II-I REPEAT DOMAIN-CONTAINING PROTEIN 2A-LIKE PROTEIN"/>
    <property type="match status" value="1"/>
</dbReference>
<proteinExistence type="predicted"/>
<evidence type="ECO:0000313" key="1">
    <source>
        <dbReference type="EMBL" id="KAJ4437555.1"/>
    </source>
</evidence>